<dbReference type="SUPFAM" id="SSF51735">
    <property type="entry name" value="NAD(P)-binding Rossmann-fold domains"/>
    <property type="match status" value="1"/>
</dbReference>
<gene>
    <name evidence="1" type="ORF">ACE41H_16395</name>
</gene>
<dbReference type="InterPro" id="IPR051468">
    <property type="entry name" value="Fungal_SecMetab_SDRs"/>
</dbReference>
<dbReference type="InterPro" id="IPR036291">
    <property type="entry name" value="NAD(P)-bd_dom_sf"/>
</dbReference>
<dbReference type="PANTHER" id="PTHR43544:SF32">
    <property type="entry name" value="CHAIN DEHYDROGENASE, PUTATIVE (AFU_ORTHOLOGUE AFUA_5G01530)-RELATED"/>
    <property type="match status" value="1"/>
</dbReference>
<keyword evidence="2" id="KW-1185">Reference proteome</keyword>
<dbReference type="EMBL" id="JBHHMI010000015">
    <property type="protein sequence ID" value="MFB5268343.1"/>
    <property type="molecule type" value="Genomic_DNA"/>
</dbReference>
<protein>
    <submittedName>
        <fullName evidence="1">SDR family NAD(P)-dependent oxidoreductase</fullName>
    </submittedName>
</protein>
<dbReference type="Pfam" id="PF00106">
    <property type="entry name" value="adh_short"/>
    <property type="match status" value="1"/>
</dbReference>
<evidence type="ECO:0000313" key="1">
    <source>
        <dbReference type="EMBL" id="MFB5268343.1"/>
    </source>
</evidence>
<dbReference type="RefSeq" id="WP_375356533.1">
    <property type="nucleotide sequence ID" value="NZ_JBHHMI010000015.1"/>
</dbReference>
<dbReference type="PRINTS" id="PR00081">
    <property type="entry name" value="GDHRDH"/>
</dbReference>
<evidence type="ECO:0000313" key="2">
    <source>
        <dbReference type="Proteomes" id="UP001580346"/>
    </source>
</evidence>
<accession>A0ABV5AVW9</accession>
<name>A0ABV5AVW9_9BACL</name>
<reference evidence="1 2" key="1">
    <citation type="submission" date="2024-09" db="EMBL/GenBank/DDBJ databases">
        <title>Paenibacillus zeirhizospherea sp. nov., isolated from surface of the maize (Zea mays) roots in a horticulture field, Hungary.</title>
        <authorList>
            <person name="Marton D."/>
            <person name="Farkas M."/>
            <person name="Bedics A."/>
            <person name="Toth E."/>
            <person name="Tancsics A."/>
            <person name="Boka K."/>
            <person name="Maroti G."/>
            <person name="Kriszt B."/>
            <person name="Cserhati M."/>
        </authorList>
    </citation>
    <scope>NUCLEOTIDE SEQUENCE [LARGE SCALE GENOMIC DNA]</scope>
    <source>
        <strain evidence="1 2">KCTC 33519</strain>
    </source>
</reference>
<comment type="caution">
    <text evidence="1">The sequence shown here is derived from an EMBL/GenBank/DDBJ whole genome shotgun (WGS) entry which is preliminary data.</text>
</comment>
<dbReference type="Proteomes" id="UP001580346">
    <property type="component" value="Unassembled WGS sequence"/>
</dbReference>
<proteinExistence type="predicted"/>
<organism evidence="1 2">
    <name type="scientific">Paenibacillus enshidis</name>
    <dbReference type="NCBI Taxonomy" id="1458439"/>
    <lineage>
        <taxon>Bacteria</taxon>
        <taxon>Bacillati</taxon>
        <taxon>Bacillota</taxon>
        <taxon>Bacilli</taxon>
        <taxon>Bacillales</taxon>
        <taxon>Paenibacillaceae</taxon>
        <taxon>Paenibacillus</taxon>
    </lineage>
</organism>
<sequence length="234" mass="25503">MTKTALVTGANKGIGFEIAKQLLEAGYRVLVGARDQERGETAVTALRKFGDAELVLLDVADLESIDHAVTTIKQNYPELTLLVNNAGIPGDMHKSGWEFTVEELQATHQVDFIGPFALSKGLLPLLITNKGMIENISIPIEPHPFFNTFAYQTAKAPLNVMTKSWGMSFEKESIPVEIFAVMPGAVSTDLNGNIQGDFVKTTAQAAEVIVGFILDDENHNGQVINYDGTLAEYY</sequence>
<dbReference type="PANTHER" id="PTHR43544">
    <property type="entry name" value="SHORT-CHAIN DEHYDROGENASE/REDUCTASE"/>
    <property type="match status" value="1"/>
</dbReference>
<dbReference type="InterPro" id="IPR002347">
    <property type="entry name" value="SDR_fam"/>
</dbReference>
<dbReference type="Gene3D" id="3.40.50.720">
    <property type="entry name" value="NAD(P)-binding Rossmann-like Domain"/>
    <property type="match status" value="1"/>
</dbReference>